<dbReference type="STRING" id="1035707.SAMN05216552_1005216"/>
<gene>
    <name evidence="1" type="ORF">SAMN05216552_1005216</name>
</gene>
<dbReference type="EMBL" id="FPBO01000005">
    <property type="protein sequence ID" value="SFU59160.1"/>
    <property type="molecule type" value="Genomic_DNA"/>
</dbReference>
<protein>
    <submittedName>
        <fullName evidence="1">Sulfotransferase family protein</fullName>
    </submittedName>
</protein>
<dbReference type="OrthoDB" id="9777890at2"/>
<dbReference type="Pfam" id="PF13469">
    <property type="entry name" value="Sulfotransfer_3"/>
    <property type="match status" value="1"/>
</dbReference>
<name>A0A1I7HEL9_9BURK</name>
<proteinExistence type="predicted"/>
<dbReference type="Proteomes" id="UP000199391">
    <property type="component" value="Unassembled WGS sequence"/>
</dbReference>
<reference evidence="2" key="1">
    <citation type="submission" date="2016-10" db="EMBL/GenBank/DDBJ databases">
        <authorList>
            <person name="Varghese N."/>
            <person name="Submissions S."/>
        </authorList>
    </citation>
    <scope>NUCLEOTIDE SEQUENCE [LARGE SCALE GENOMIC DNA]</scope>
    <source>
        <strain evidence="2">CGMCC 1.11014</strain>
    </source>
</reference>
<dbReference type="InterPro" id="IPR052736">
    <property type="entry name" value="Stf3_sulfotransferase"/>
</dbReference>
<accession>A0A1I7HEL9</accession>
<dbReference type="PANTHER" id="PTHR36451:SF1">
    <property type="entry name" value="OMEGA-HYDROXY-BETA-DIHYDROMENAQUINONE-9 SULFOTRANSFERASE STF3"/>
    <property type="match status" value="1"/>
</dbReference>
<keyword evidence="1" id="KW-0808">Transferase</keyword>
<evidence type="ECO:0000313" key="2">
    <source>
        <dbReference type="Proteomes" id="UP000199391"/>
    </source>
</evidence>
<dbReference type="InterPro" id="IPR027417">
    <property type="entry name" value="P-loop_NTPase"/>
</dbReference>
<dbReference type="AlphaFoldDB" id="A0A1I7HEL9"/>
<dbReference type="RefSeq" id="WP_093554991.1">
    <property type="nucleotide sequence ID" value="NZ_FPBO01000005.1"/>
</dbReference>
<dbReference type="PANTHER" id="PTHR36451">
    <property type="entry name" value="PAPS-DEPENDENT SULFOTRANSFERASE STF3"/>
    <property type="match status" value="1"/>
</dbReference>
<dbReference type="Gene3D" id="3.40.50.300">
    <property type="entry name" value="P-loop containing nucleotide triphosphate hydrolases"/>
    <property type="match status" value="1"/>
</dbReference>
<sequence length="415" mass="46534">MDNKPSSTYHPPEVQAINAATPGVQPGDLTVEALMAAAREQTGLERFGDDCFLPGLSALLASVKTDASLNAFGRLSVQQNAIGFLKNRLWANACFEAHPEILQREISAPIIIVGPHRSGTTRLQRMMATDSRLSHLRTWEGLNPAPRIGQPDLGKSERHAEVKQALATADILYPGAFLGHPMDADWAEEEMHLLDSSWCGFSPLGLYSGIDSYYQWFLTFDKTAAYRYMADLLKLISWSRGEPEGKRWVLKNPQHMLNLDTLLAVFPDAKLVFTHRDPIKTVASTMSLMWHFAVQHTDANCRRQVRDLWLDFCEQAAGRCVAQRATMPHAQQLDVHYEAINRDWRAAMRSIYDFAGMDLSAEAEQAMADWLTHSEGHHGGHRYSLDDFGLTAQEVDARMMFAREHHGIAYESGRG</sequence>
<dbReference type="SUPFAM" id="SSF52540">
    <property type="entry name" value="P-loop containing nucleoside triphosphate hydrolases"/>
    <property type="match status" value="1"/>
</dbReference>
<evidence type="ECO:0000313" key="1">
    <source>
        <dbReference type="EMBL" id="SFU59160.1"/>
    </source>
</evidence>
<dbReference type="GO" id="GO:0016740">
    <property type="term" value="F:transferase activity"/>
    <property type="evidence" value="ECO:0007669"/>
    <property type="project" value="UniProtKB-KW"/>
</dbReference>
<keyword evidence="2" id="KW-1185">Reference proteome</keyword>
<organism evidence="1 2">
    <name type="scientific">Pseudoduganella namucuonensis</name>
    <dbReference type="NCBI Taxonomy" id="1035707"/>
    <lineage>
        <taxon>Bacteria</taxon>
        <taxon>Pseudomonadati</taxon>
        <taxon>Pseudomonadota</taxon>
        <taxon>Betaproteobacteria</taxon>
        <taxon>Burkholderiales</taxon>
        <taxon>Oxalobacteraceae</taxon>
        <taxon>Telluria group</taxon>
        <taxon>Pseudoduganella</taxon>
    </lineage>
</organism>